<dbReference type="AlphaFoldDB" id="K1XJ30"/>
<gene>
    <name evidence="1" type="ORF">ACD_78C00073G0003</name>
</gene>
<organism evidence="1">
    <name type="scientific">uncultured bacterium</name>
    <name type="common">gcode 4</name>
    <dbReference type="NCBI Taxonomy" id="1234023"/>
    <lineage>
        <taxon>Bacteria</taxon>
        <taxon>environmental samples</taxon>
    </lineage>
</organism>
<sequence>MPKILTTESSLLNYAAWYAMRYFPSLAKLREALMKKSANAEPLVNIIMAEMGQYICEERTVDGLVRMYTEQSKTRPYIEQKLKAKKFQIDIIETTLEAYGDTFTSWNNYENTITRKIQDFLIKNRSRRYISGALTGKYPNFKQEIYSLIETLCPDESGSIQCEFEKLSRKHDANNPKERQKIIQKLLLKGFPYDGIKKSLRKE</sequence>
<accession>K1XJ30</accession>
<name>K1XJ30_9BACT</name>
<comment type="caution">
    <text evidence="1">The sequence shown here is derived from an EMBL/GenBank/DDBJ whole genome shotgun (WGS) entry which is preliminary data.</text>
</comment>
<dbReference type="Gene3D" id="1.10.10.10">
    <property type="entry name" value="Winged helix-like DNA-binding domain superfamily/Winged helix DNA-binding domain"/>
    <property type="match status" value="1"/>
</dbReference>
<protein>
    <submittedName>
        <fullName evidence="1">Uncharacterized protein</fullName>
    </submittedName>
</protein>
<dbReference type="EMBL" id="AMFJ01034073">
    <property type="protein sequence ID" value="EKD30375.1"/>
    <property type="molecule type" value="Genomic_DNA"/>
</dbReference>
<evidence type="ECO:0000313" key="1">
    <source>
        <dbReference type="EMBL" id="EKD30375.1"/>
    </source>
</evidence>
<reference evidence="1" key="1">
    <citation type="journal article" date="2012" name="Science">
        <title>Fermentation, hydrogen, and sulfur metabolism in multiple uncultivated bacterial phyla.</title>
        <authorList>
            <person name="Wrighton K.C."/>
            <person name="Thomas B.C."/>
            <person name="Sharon I."/>
            <person name="Miller C.S."/>
            <person name="Castelle C.J."/>
            <person name="VerBerkmoes N.C."/>
            <person name="Wilkins M.J."/>
            <person name="Hettich R.L."/>
            <person name="Lipton M.S."/>
            <person name="Williams K.H."/>
            <person name="Long P.E."/>
            <person name="Banfield J.F."/>
        </authorList>
    </citation>
    <scope>NUCLEOTIDE SEQUENCE [LARGE SCALE GENOMIC DNA]</scope>
</reference>
<dbReference type="InterPro" id="IPR036388">
    <property type="entry name" value="WH-like_DNA-bd_sf"/>
</dbReference>
<proteinExistence type="predicted"/>